<protein>
    <submittedName>
        <fullName evidence="1">Uncharacterized protein</fullName>
    </submittedName>
</protein>
<keyword evidence="2" id="KW-1185">Reference proteome</keyword>
<dbReference type="Proteomes" id="UP001345013">
    <property type="component" value="Unassembled WGS sequence"/>
</dbReference>
<evidence type="ECO:0000313" key="1">
    <source>
        <dbReference type="EMBL" id="KAK5079739.1"/>
    </source>
</evidence>
<reference evidence="1 2" key="1">
    <citation type="submission" date="2023-08" db="EMBL/GenBank/DDBJ databases">
        <title>Black Yeasts Isolated from many extreme environments.</title>
        <authorList>
            <person name="Coleine C."/>
            <person name="Stajich J.E."/>
            <person name="Selbmann L."/>
        </authorList>
    </citation>
    <scope>NUCLEOTIDE SEQUENCE [LARGE SCALE GENOMIC DNA]</scope>
    <source>
        <strain evidence="1 2">CCFEE 5885</strain>
    </source>
</reference>
<name>A0ABR0JYB2_9EURO</name>
<evidence type="ECO:0000313" key="2">
    <source>
        <dbReference type="Proteomes" id="UP001345013"/>
    </source>
</evidence>
<gene>
    <name evidence="1" type="ORF">LTR24_008987</name>
</gene>
<sequence length="153" mass="17197">MLDEEDPEMPVVLVYDNYHGWYTNAVGLKRAGCDLAGGDMDRVGGQHTPRADGSLTENVMDRAECRLMVAIAKPLVMHTTSVMKRTVLETYHNGTMSYQDAAASELLLPALRNIEPRGIQNVLYEALLKTEWVTEEIQSLHNRTTLSIEDYRS</sequence>
<accession>A0ABR0JYB2</accession>
<organism evidence="1 2">
    <name type="scientific">Lithohypha guttulata</name>
    <dbReference type="NCBI Taxonomy" id="1690604"/>
    <lineage>
        <taxon>Eukaryota</taxon>
        <taxon>Fungi</taxon>
        <taxon>Dikarya</taxon>
        <taxon>Ascomycota</taxon>
        <taxon>Pezizomycotina</taxon>
        <taxon>Eurotiomycetes</taxon>
        <taxon>Chaetothyriomycetidae</taxon>
        <taxon>Chaetothyriales</taxon>
        <taxon>Trichomeriaceae</taxon>
        <taxon>Lithohypha</taxon>
    </lineage>
</organism>
<proteinExistence type="predicted"/>
<dbReference type="EMBL" id="JAVRRG010000175">
    <property type="protein sequence ID" value="KAK5079739.1"/>
    <property type="molecule type" value="Genomic_DNA"/>
</dbReference>
<comment type="caution">
    <text evidence="1">The sequence shown here is derived from an EMBL/GenBank/DDBJ whole genome shotgun (WGS) entry which is preliminary data.</text>
</comment>